<proteinExistence type="predicted"/>
<name>A0A427AD99_ENSVE</name>
<organism evidence="1 2">
    <name type="scientific">Ensete ventricosum</name>
    <name type="common">Abyssinian banana</name>
    <name type="synonym">Musa ensete</name>
    <dbReference type="NCBI Taxonomy" id="4639"/>
    <lineage>
        <taxon>Eukaryota</taxon>
        <taxon>Viridiplantae</taxon>
        <taxon>Streptophyta</taxon>
        <taxon>Embryophyta</taxon>
        <taxon>Tracheophyta</taxon>
        <taxon>Spermatophyta</taxon>
        <taxon>Magnoliopsida</taxon>
        <taxon>Liliopsida</taxon>
        <taxon>Zingiberales</taxon>
        <taxon>Musaceae</taxon>
        <taxon>Ensete</taxon>
    </lineage>
</organism>
<accession>A0A427AD99</accession>
<dbReference type="Proteomes" id="UP000287651">
    <property type="component" value="Unassembled WGS sequence"/>
</dbReference>
<protein>
    <submittedName>
        <fullName evidence="1">Uncharacterized protein</fullName>
    </submittedName>
</protein>
<evidence type="ECO:0000313" key="1">
    <source>
        <dbReference type="EMBL" id="RRT74121.1"/>
    </source>
</evidence>
<dbReference type="AlphaFoldDB" id="A0A427AD99"/>
<evidence type="ECO:0000313" key="2">
    <source>
        <dbReference type="Proteomes" id="UP000287651"/>
    </source>
</evidence>
<sequence length="189" mass="21310">MVPPVPGSTYRFANRTVCELLATSDTIDWGCFCPDFDHRRPHGISRGRRKKREKKRKNLKIWHRSLSTSQSVAAPSHRSSSACRLGVVGDFSSTRGEEAARGEENKLQQARENTMKKIQELRKNTIGLRKSCNKYKGRGDEIDPNLRAGIHASLEHQYMYEEGIADLTNNESMTVAVGLCHKESRGRPA</sequence>
<comment type="caution">
    <text evidence="1">The sequence shown here is derived from an EMBL/GenBank/DDBJ whole genome shotgun (WGS) entry which is preliminary data.</text>
</comment>
<gene>
    <name evidence="1" type="ORF">B296_00020868</name>
</gene>
<reference evidence="1 2" key="1">
    <citation type="journal article" date="2014" name="Agronomy (Basel)">
        <title>A Draft Genome Sequence for Ensete ventricosum, the Drought-Tolerant Tree Against Hunger.</title>
        <authorList>
            <person name="Harrison J."/>
            <person name="Moore K.A."/>
            <person name="Paszkiewicz K."/>
            <person name="Jones T."/>
            <person name="Grant M."/>
            <person name="Ambacheew D."/>
            <person name="Muzemil S."/>
            <person name="Studholme D.J."/>
        </authorList>
    </citation>
    <scope>NUCLEOTIDE SEQUENCE [LARGE SCALE GENOMIC DNA]</scope>
</reference>
<dbReference type="EMBL" id="AMZH03002876">
    <property type="protein sequence ID" value="RRT74121.1"/>
    <property type="molecule type" value="Genomic_DNA"/>
</dbReference>